<feature type="compositionally biased region" description="Basic and acidic residues" evidence="1">
    <location>
        <begin position="1"/>
        <end position="14"/>
    </location>
</feature>
<dbReference type="AlphaFoldDB" id="A0A087G9L3"/>
<gene>
    <name evidence="2" type="ordered locus">AALP_Aa8g265300</name>
</gene>
<keyword evidence="3" id="KW-1185">Reference proteome</keyword>
<proteinExistence type="predicted"/>
<organism evidence="2 3">
    <name type="scientific">Arabis alpina</name>
    <name type="common">Alpine rock-cress</name>
    <dbReference type="NCBI Taxonomy" id="50452"/>
    <lineage>
        <taxon>Eukaryota</taxon>
        <taxon>Viridiplantae</taxon>
        <taxon>Streptophyta</taxon>
        <taxon>Embryophyta</taxon>
        <taxon>Tracheophyta</taxon>
        <taxon>Spermatophyta</taxon>
        <taxon>Magnoliopsida</taxon>
        <taxon>eudicotyledons</taxon>
        <taxon>Gunneridae</taxon>
        <taxon>Pentapetalae</taxon>
        <taxon>rosids</taxon>
        <taxon>malvids</taxon>
        <taxon>Brassicales</taxon>
        <taxon>Brassicaceae</taxon>
        <taxon>Arabideae</taxon>
        <taxon>Arabis</taxon>
    </lineage>
</organism>
<dbReference type="Gramene" id="KFK26565">
    <property type="protein sequence ID" value="KFK26565"/>
    <property type="gene ID" value="AALP_AA8G265300"/>
</dbReference>
<protein>
    <submittedName>
        <fullName evidence="2">Uncharacterized protein</fullName>
    </submittedName>
</protein>
<evidence type="ECO:0000313" key="2">
    <source>
        <dbReference type="EMBL" id="KFK26565.1"/>
    </source>
</evidence>
<accession>A0A087G9L3</accession>
<evidence type="ECO:0000313" key="3">
    <source>
        <dbReference type="Proteomes" id="UP000029120"/>
    </source>
</evidence>
<sequence length="264" mass="30003">MTHDSGECIQHQEDIEQLFEENDPDNNDGNLHEDAPMDHEDILVPVDQNNEDVQMNAEEEDPVHSDGDQHETNSLDQVSEEERYEFWLGQQEMVLIMNPMKEMEERQQIAFTNKRQSEIHAQSIGGASFSNLQTSNGGKSVISHLVTKVNMEGSLMQYGSFLMDESDQSSGYKSRKRSASFKETGMFNFLDDLYVNSQGLLTAEPANKRTRLDVSPIRMPFFHSNGTATTLQQLQSDYKEDDEENFMIPTFTRGEVGPKPPESP</sequence>
<dbReference type="EMBL" id="CM002876">
    <property type="protein sequence ID" value="KFK26565.1"/>
    <property type="molecule type" value="Genomic_DNA"/>
</dbReference>
<evidence type="ECO:0000256" key="1">
    <source>
        <dbReference type="SAM" id="MobiDB-lite"/>
    </source>
</evidence>
<feature type="region of interest" description="Disordered" evidence="1">
    <location>
        <begin position="1"/>
        <end position="35"/>
    </location>
</feature>
<name>A0A087G9L3_ARAAL</name>
<dbReference type="Proteomes" id="UP000029120">
    <property type="component" value="Chromosome 8"/>
</dbReference>
<reference evidence="3" key="1">
    <citation type="journal article" date="2015" name="Nat. Plants">
        <title>Genome expansion of Arabis alpina linked with retrotransposition and reduced symmetric DNA methylation.</title>
        <authorList>
            <person name="Willing E.M."/>
            <person name="Rawat V."/>
            <person name="Mandakova T."/>
            <person name="Maumus F."/>
            <person name="James G.V."/>
            <person name="Nordstroem K.J."/>
            <person name="Becker C."/>
            <person name="Warthmann N."/>
            <person name="Chica C."/>
            <person name="Szarzynska B."/>
            <person name="Zytnicki M."/>
            <person name="Albani M.C."/>
            <person name="Kiefer C."/>
            <person name="Bergonzi S."/>
            <person name="Castaings L."/>
            <person name="Mateos J.L."/>
            <person name="Berns M.C."/>
            <person name="Bujdoso N."/>
            <person name="Piofczyk T."/>
            <person name="de Lorenzo L."/>
            <person name="Barrero-Sicilia C."/>
            <person name="Mateos I."/>
            <person name="Piednoel M."/>
            <person name="Hagmann J."/>
            <person name="Chen-Min-Tao R."/>
            <person name="Iglesias-Fernandez R."/>
            <person name="Schuster S.C."/>
            <person name="Alonso-Blanco C."/>
            <person name="Roudier F."/>
            <person name="Carbonero P."/>
            <person name="Paz-Ares J."/>
            <person name="Davis S.J."/>
            <person name="Pecinka A."/>
            <person name="Quesneville H."/>
            <person name="Colot V."/>
            <person name="Lysak M.A."/>
            <person name="Weigel D."/>
            <person name="Coupland G."/>
            <person name="Schneeberger K."/>
        </authorList>
    </citation>
    <scope>NUCLEOTIDE SEQUENCE [LARGE SCALE GENOMIC DNA]</scope>
    <source>
        <strain evidence="3">cv. Pajares</strain>
    </source>
</reference>
<feature type="compositionally biased region" description="Basic and acidic residues" evidence="1">
    <location>
        <begin position="62"/>
        <end position="73"/>
    </location>
</feature>
<feature type="region of interest" description="Disordered" evidence="1">
    <location>
        <begin position="47"/>
        <end position="78"/>
    </location>
</feature>
<feature type="compositionally biased region" description="Acidic residues" evidence="1">
    <location>
        <begin position="15"/>
        <end position="26"/>
    </location>
</feature>